<dbReference type="EMBL" id="CAFBRA010000102">
    <property type="protein sequence ID" value="CAB5077079.1"/>
    <property type="molecule type" value="Genomic_DNA"/>
</dbReference>
<dbReference type="AlphaFoldDB" id="A0A6J7VHE8"/>
<proteinExistence type="predicted"/>
<gene>
    <name evidence="1" type="ORF">UFOPK4382_01157</name>
</gene>
<evidence type="ECO:0000313" key="1">
    <source>
        <dbReference type="EMBL" id="CAB5077079.1"/>
    </source>
</evidence>
<name>A0A6J7VHE8_9ZZZZ</name>
<reference evidence="1" key="1">
    <citation type="submission" date="2020-05" db="EMBL/GenBank/DDBJ databases">
        <authorList>
            <person name="Chiriac C."/>
            <person name="Salcher M."/>
            <person name="Ghai R."/>
            <person name="Kavagutti S V."/>
        </authorList>
    </citation>
    <scope>NUCLEOTIDE SEQUENCE</scope>
</reference>
<sequence length="73" mass="7912">MIEHVPVPVKAVTTLAMIEQAFGFSDTYEIDPLPLPEVGFSVSVPPNVNFPPVILKVCDCLFRVIIAVVETAS</sequence>
<protein>
    <submittedName>
        <fullName evidence="1">Unannotated protein</fullName>
    </submittedName>
</protein>
<organism evidence="1">
    <name type="scientific">freshwater metagenome</name>
    <dbReference type="NCBI Taxonomy" id="449393"/>
    <lineage>
        <taxon>unclassified sequences</taxon>
        <taxon>metagenomes</taxon>
        <taxon>ecological metagenomes</taxon>
    </lineage>
</organism>
<accession>A0A6J7VHE8</accession>